<dbReference type="GO" id="GO:0016209">
    <property type="term" value="F:antioxidant activity"/>
    <property type="evidence" value="ECO:0007669"/>
    <property type="project" value="InterPro"/>
</dbReference>
<dbReference type="EMBL" id="JPFK01000003">
    <property type="protein sequence ID" value="KFB02018.1"/>
    <property type="molecule type" value="Genomic_DNA"/>
</dbReference>
<dbReference type="eggNOG" id="COG0526">
    <property type="taxonomic scope" value="Bacteria"/>
</dbReference>
<dbReference type="PANTHER" id="PTHR42852">
    <property type="entry name" value="THIOL:DISULFIDE INTERCHANGE PROTEIN DSBE"/>
    <property type="match status" value="1"/>
</dbReference>
<dbReference type="InterPro" id="IPR036249">
    <property type="entry name" value="Thioredoxin-like_sf"/>
</dbReference>
<dbReference type="GO" id="GO:0016491">
    <property type="term" value="F:oxidoreductase activity"/>
    <property type="evidence" value="ECO:0007669"/>
    <property type="project" value="InterPro"/>
</dbReference>
<name>A0A084TMT2_9FLAO</name>
<dbReference type="PROSITE" id="PS00194">
    <property type="entry name" value="THIOREDOXIN_1"/>
    <property type="match status" value="1"/>
</dbReference>
<gene>
    <name evidence="3" type="ORF">IA57_03920</name>
</gene>
<evidence type="ECO:0000256" key="1">
    <source>
        <dbReference type="ARBA" id="ARBA00023284"/>
    </source>
</evidence>
<dbReference type="PANTHER" id="PTHR42852:SF13">
    <property type="entry name" value="PROTEIN DIPZ"/>
    <property type="match status" value="1"/>
</dbReference>
<evidence type="ECO:0000259" key="2">
    <source>
        <dbReference type="PROSITE" id="PS51352"/>
    </source>
</evidence>
<dbReference type="Proteomes" id="UP000028521">
    <property type="component" value="Unassembled WGS sequence"/>
</dbReference>
<keyword evidence="4" id="KW-1185">Reference proteome</keyword>
<comment type="caution">
    <text evidence="3">The sequence shown here is derived from an EMBL/GenBank/DDBJ whole genome shotgun (WGS) entry which is preliminary data.</text>
</comment>
<evidence type="ECO:0000313" key="4">
    <source>
        <dbReference type="Proteomes" id="UP000028521"/>
    </source>
</evidence>
<dbReference type="Gene3D" id="3.40.30.10">
    <property type="entry name" value="Glutaredoxin"/>
    <property type="match status" value="1"/>
</dbReference>
<dbReference type="SUPFAM" id="SSF52833">
    <property type="entry name" value="Thioredoxin-like"/>
    <property type="match status" value="1"/>
</dbReference>
<evidence type="ECO:0000313" key="3">
    <source>
        <dbReference type="EMBL" id="KFB02018.1"/>
    </source>
</evidence>
<dbReference type="STRING" id="1197477.IA57_03920"/>
<reference evidence="3 4" key="1">
    <citation type="journal article" date="2014" name="Genome Announc.">
        <title>Draft Genome Sequence of the Algicidal Bacterium Mangrovimonas yunxiaonensis Strain LY01.</title>
        <authorList>
            <person name="Li Y."/>
            <person name="Zhu H."/>
            <person name="Li C."/>
            <person name="Zhang H."/>
            <person name="Chen Z."/>
            <person name="Zheng W."/>
            <person name="Xu H."/>
            <person name="Zheng T."/>
        </authorList>
    </citation>
    <scope>NUCLEOTIDE SEQUENCE [LARGE SCALE GENOMIC DNA]</scope>
    <source>
        <strain evidence="3 4">LY01</strain>
    </source>
</reference>
<dbReference type="InterPro" id="IPR050553">
    <property type="entry name" value="Thioredoxin_ResA/DsbE_sf"/>
</dbReference>
<sequence>MHKKLCLLFIFIHALSWGQHTINGTFMPPEQFSYVFLYKSTPEGADYVDRSEISPEGKFSIPVDSTNTPGIYKLVYALPPEDYNFDIFYNGKEDITVHFDFEKGLDFSQSKANKLWVSYQKSMEMANTTITNFYTENGTDQTTFTTIFNILKEAQNAFENAAENAPMALAFIKANRPYIPTQYEDYKTYTANVKADFLTHLNFDSPLLLSSDFLTNKVLAYVFGMSNSNSDYQTQIDLLAQNIKNPKAKTTYLGLLWQEFVNREHDAMANYITDTYLLDLATAQNNTELAAVITAYKRTSKGQLAPNFNVTVNSKNTTLHDLNQANKYLVVFWSSTCTHCLKELPQLETVIATIDKKALRVIAIALEDSRTHWQETITMLPSFTHVLGLQKWDNPIARSYNVHATPSYFLLDANKTIIAKPNDIETLKPLLNN</sequence>
<dbReference type="PROSITE" id="PS51352">
    <property type="entry name" value="THIOREDOXIN_2"/>
    <property type="match status" value="1"/>
</dbReference>
<dbReference type="InterPro" id="IPR017937">
    <property type="entry name" value="Thioredoxin_CS"/>
</dbReference>
<proteinExistence type="predicted"/>
<reference evidence="4" key="2">
    <citation type="submission" date="2014-07" db="EMBL/GenBank/DDBJ databases">
        <title>Genome sequence of Mangrovimonas yunxiaonensis.</title>
        <authorList>
            <person name="Li Y."/>
            <person name="Zheng T."/>
        </authorList>
    </citation>
    <scope>NUCLEOTIDE SEQUENCE [LARGE SCALE GENOMIC DNA]</scope>
    <source>
        <strain evidence="4">LY01</strain>
    </source>
</reference>
<dbReference type="OrthoDB" id="6399635at2"/>
<feature type="domain" description="Thioredoxin" evidence="2">
    <location>
        <begin position="299"/>
        <end position="433"/>
    </location>
</feature>
<organism evidence="3 4">
    <name type="scientific">Mangrovimonas yunxiaonensis</name>
    <dbReference type="NCBI Taxonomy" id="1197477"/>
    <lineage>
        <taxon>Bacteria</taxon>
        <taxon>Pseudomonadati</taxon>
        <taxon>Bacteroidota</taxon>
        <taxon>Flavobacteriia</taxon>
        <taxon>Flavobacteriales</taxon>
        <taxon>Flavobacteriaceae</taxon>
        <taxon>Mangrovimonas</taxon>
    </lineage>
</organism>
<keyword evidence="1" id="KW-0676">Redox-active center</keyword>
<dbReference type="InterPro" id="IPR000866">
    <property type="entry name" value="AhpC/TSA"/>
</dbReference>
<dbReference type="AlphaFoldDB" id="A0A084TMT2"/>
<protein>
    <recommendedName>
        <fullName evidence="2">Thioredoxin domain-containing protein</fullName>
    </recommendedName>
</protein>
<dbReference type="CDD" id="cd02966">
    <property type="entry name" value="TlpA_like_family"/>
    <property type="match status" value="1"/>
</dbReference>
<accession>A0A084TMT2</accession>
<dbReference type="Pfam" id="PF00578">
    <property type="entry name" value="AhpC-TSA"/>
    <property type="match status" value="1"/>
</dbReference>
<dbReference type="InterPro" id="IPR013766">
    <property type="entry name" value="Thioredoxin_domain"/>
</dbReference>
<dbReference type="RefSeq" id="WP_036119361.1">
    <property type="nucleotide sequence ID" value="NZ_BMET01000005.1"/>
</dbReference>